<sequence>MAVLQSTTGGQPHCYASKSFADVVPSTTLIVRINNLTLYRGEPTLIFTNDEIEVLAFNDVCGVLHLQDDDKDSRKTTKGKAKTVAQNPNPKMAQAWQPKAILKHTTERDSSTARTSGLTNARKQDVIILSLSLTVTVESETIRLNSNTGDLEPRIANETMVLPHWLDQQMSHEVQSSPPDQY</sequence>
<gene>
    <name evidence="1" type="ORF">ACH5RR_012692</name>
</gene>
<evidence type="ECO:0000313" key="2">
    <source>
        <dbReference type="Proteomes" id="UP001630127"/>
    </source>
</evidence>
<name>A0ABD3A8F7_9GENT</name>
<organism evidence="1 2">
    <name type="scientific">Cinchona calisaya</name>
    <dbReference type="NCBI Taxonomy" id="153742"/>
    <lineage>
        <taxon>Eukaryota</taxon>
        <taxon>Viridiplantae</taxon>
        <taxon>Streptophyta</taxon>
        <taxon>Embryophyta</taxon>
        <taxon>Tracheophyta</taxon>
        <taxon>Spermatophyta</taxon>
        <taxon>Magnoliopsida</taxon>
        <taxon>eudicotyledons</taxon>
        <taxon>Gunneridae</taxon>
        <taxon>Pentapetalae</taxon>
        <taxon>asterids</taxon>
        <taxon>lamiids</taxon>
        <taxon>Gentianales</taxon>
        <taxon>Rubiaceae</taxon>
        <taxon>Cinchonoideae</taxon>
        <taxon>Cinchoneae</taxon>
        <taxon>Cinchona</taxon>
    </lineage>
</organism>
<dbReference type="EMBL" id="JBJUIK010000005">
    <property type="protein sequence ID" value="KAL3528036.1"/>
    <property type="molecule type" value="Genomic_DNA"/>
</dbReference>
<dbReference type="AlphaFoldDB" id="A0ABD3A8F7"/>
<keyword evidence="2" id="KW-1185">Reference proteome</keyword>
<evidence type="ECO:0000313" key="1">
    <source>
        <dbReference type="EMBL" id="KAL3528036.1"/>
    </source>
</evidence>
<reference evidence="1 2" key="1">
    <citation type="submission" date="2024-11" db="EMBL/GenBank/DDBJ databases">
        <title>A near-complete genome assembly of Cinchona calisaya.</title>
        <authorList>
            <person name="Lian D.C."/>
            <person name="Zhao X.W."/>
            <person name="Wei L."/>
        </authorList>
    </citation>
    <scope>NUCLEOTIDE SEQUENCE [LARGE SCALE GENOMIC DNA]</scope>
    <source>
        <tissue evidence="1">Nenye</tissue>
    </source>
</reference>
<accession>A0ABD3A8F7</accession>
<dbReference type="Proteomes" id="UP001630127">
    <property type="component" value="Unassembled WGS sequence"/>
</dbReference>
<comment type="caution">
    <text evidence="1">The sequence shown here is derived from an EMBL/GenBank/DDBJ whole genome shotgun (WGS) entry which is preliminary data.</text>
</comment>
<proteinExistence type="predicted"/>
<protein>
    <submittedName>
        <fullName evidence="1">Uncharacterized protein</fullName>
    </submittedName>
</protein>